<dbReference type="GO" id="GO:0005886">
    <property type="term" value="C:plasma membrane"/>
    <property type="evidence" value="ECO:0007669"/>
    <property type="project" value="TreeGrafter"/>
</dbReference>
<gene>
    <name evidence="2" type="ORF">UFOPK4284_00640</name>
</gene>
<dbReference type="PANTHER" id="PTHR30199">
    <property type="entry name" value="MFS FAMILY TRANSPORTER, PREDICTED SUBSTRATE BENZOATE"/>
    <property type="match status" value="1"/>
</dbReference>
<accession>A0A6J7T646</accession>
<feature type="transmembrane region" description="Helical" evidence="1">
    <location>
        <begin position="224"/>
        <end position="245"/>
    </location>
</feature>
<feature type="transmembrane region" description="Helical" evidence="1">
    <location>
        <begin position="337"/>
        <end position="356"/>
    </location>
</feature>
<dbReference type="NCBIfam" id="TIGR00843">
    <property type="entry name" value="benE"/>
    <property type="match status" value="1"/>
</dbReference>
<dbReference type="GO" id="GO:0042925">
    <property type="term" value="F:benzoate transmembrane transporter activity"/>
    <property type="evidence" value="ECO:0007669"/>
    <property type="project" value="InterPro"/>
</dbReference>
<feature type="transmembrane region" description="Helical" evidence="1">
    <location>
        <begin position="68"/>
        <end position="96"/>
    </location>
</feature>
<organism evidence="2">
    <name type="scientific">freshwater metagenome</name>
    <dbReference type="NCBI Taxonomy" id="449393"/>
    <lineage>
        <taxon>unclassified sequences</taxon>
        <taxon>metagenomes</taxon>
        <taxon>ecological metagenomes</taxon>
    </lineage>
</organism>
<dbReference type="InterPro" id="IPR004711">
    <property type="entry name" value="Benzoate_Transporter"/>
</dbReference>
<sequence length="415" mass="43264">MPSPLEQGTTQLSLVRAVRANITGLPKAATWSGFMAGFLCVLISVTGPVALLFQAAQTGHLTTLQIDSWLFTIFFGSGLFGFLLTLRYGIPVIGAWGGATTALLVTSLPTHPFPEVVGAFFIASVALIIVGVSGLFGKFIHLVPRPVVMAMLAGVLFNFGVQVFSSMKSGLLLALAMVIVFFIGRSIKMRAPILLSLAVGLVIAGFESKLMNPHLTGSIVHPQWVTPTFSIASTLNLALPIFLLVMTTQNATGTAVLLNMKYEAPVNAIVTMGGVLSFLSAGFGGSGVNVAAMTAAIGSGPEADPNPKTRYFAGIVSGTIYMLLGLFASVETGLLGALPVVLVSALAGLALIPTIGSSLHEALIDPEYRDAGLVALLISVSGVTFLNVGAPFWGLVGGIVIHQFTLWARSYSKTT</sequence>
<feature type="transmembrane region" description="Helical" evidence="1">
    <location>
        <begin position="34"/>
        <end position="56"/>
    </location>
</feature>
<dbReference type="PANTHER" id="PTHR30199:SF0">
    <property type="entry name" value="INNER MEMBRANE PROTEIN YDCO"/>
    <property type="match status" value="1"/>
</dbReference>
<reference evidence="2" key="1">
    <citation type="submission" date="2020-05" db="EMBL/GenBank/DDBJ databases">
        <authorList>
            <person name="Chiriac C."/>
            <person name="Salcher M."/>
            <person name="Ghai R."/>
            <person name="Kavagutti S V."/>
        </authorList>
    </citation>
    <scope>NUCLEOTIDE SEQUENCE</scope>
</reference>
<dbReference type="AlphaFoldDB" id="A0A6J7T646"/>
<name>A0A6J7T646_9ZZZZ</name>
<evidence type="ECO:0000256" key="1">
    <source>
        <dbReference type="SAM" id="Phobius"/>
    </source>
</evidence>
<keyword evidence="1" id="KW-0812">Transmembrane</keyword>
<dbReference type="EMBL" id="CAFBQE010000033">
    <property type="protein sequence ID" value="CAB5048440.1"/>
    <property type="molecule type" value="Genomic_DNA"/>
</dbReference>
<feature type="transmembrane region" description="Helical" evidence="1">
    <location>
        <begin position="116"/>
        <end position="135"/>
    </location>
</feature>
<feature type="transmembrane region" description="Helical" evidence="1">
    <location>
        <begin position="266"/>
        <end position="291"/>
    </location>
</feature>
<dbReference type="Pfam" id="PF03594">
    <property type="entry name" value="BenE"/>
    <property type="match status" value="1"/>
</dbReference>
<proteinExistence type="predicted"/>
<feature type="transmembrane region" description="Helical" evidence="1">
    <location>
        <begin position="170"/>
        <end position="187"/>
    </location>
</feature>
<keyword evidence="1" id="KW-0472">Membrane</keyword>
<keyword evidence="1" id="KW-1133">Transmembrane helix</keyword>
<feature type="transmembrane region" description="Helical" evidence="1">
    <location>
        <begin position="147"/>
        <end position="164"/>
    </location>
</feature>
<feature type="transmembrane region" description="Helical" evidence="1">
    <location>
        <begin position="311"/>
        <end position="330"/>
    </location>
</feature>
<protein>
    <submittedName>
        <fullName evidence="2">Unannotated protein</fullName>
    </submittedName>
</protein>
<feature type="transmembrane region" description="Helical" evidence="1">
    <location>
        <begin position="194"/>
        <end position="212"/>
    </location>
</feature>
<evidence type="ECO:0000313" key="2">
    <source>
        <dbReference type="EMBL" id="CAB5048440.1"/>
    </source>
</evidence>
<feature type="transmembrane region" description="Helical" evidence="1">
    <location>
        <begin position="376"/>
        <end position="401"/>
    </location>
</feature>